<dbReference type="GO" id="GO:0070043">
    <property type="term" value="F:rRNA (guanine-N7-)-methyltransferase activity"/>
    <property type="evidence" value="ECO:0007669"/>
    <property type="project" value="TreeGrafter"/>
</dbReference>
<sequence>MIKKEFTMIAKTMAGLEDVLAEELIGLGANNLEIGKRMVSFEGDLAMLYKANIHSRTALRILRPVFEFKAKNTDEIYKKVKAMNWYEHLTEDSTFAIDAITFSDYFTHSKFVAYRVKDAIADYFMQKTGKRPSVDTKNPDLLINFHVAHDKCTLSFDSSGESLHKRGYRVAQTEAPLNEVLAAGMILKTGWRGESDFVDPMCGSGTLLIEAAMIAMNVPPGIYRQNFAFEKWKNFNADLFETIYNDDSGEREFNYKIYGSDISQEAIDIAAKNVKGAGLERHINLEAKPFEKYTQAPAEKGILITNPPYGERIKPEDLNGLYEMIGERFKHVFMGYSAWVLSYKKECFDKIGLKPSKKIQLVNGSLQCEFRKYDIFAGKKYDSKRKDEE</sequence>
<feature type="domain" description="THUMP" evidence="4">
    <location>
        <begin position="47"/>
        <end position="158"/>
    </location>
</feature>
<dbReference type="InterPro" id="IPR002052">
    <property type="entry name" value="DNA_methylase_N6_adenine_CS"/>
</dbReference>
<dbReference type="EMBL" id="FLUM01000003">
    <property type="protein sequence ID" value="SBW04497.1"/>
    <property type="molecule type" value="Genomic_DNA"/>
</dbReference>
<dbReference type="Gene3D" id="3.30.2130.30">
    <property type="match status" value="1"/>
</dbReference>
<dbReference type="PROSITE" id="PS01261">
    <property type="entry name" value="UPF0020"/>
    <property type="match status" value="1"/>
</dbReference>
<protein>
    <recommendedName>
        <fullName evidence="4">THUMP domain-containing protein</fullName>
    </recommendedName>
</protein>
<reference evidence="5" key="1">
    <citation type="submission" date="2016-04" db="EMBL/GenBank/DDBJ databases">
        <authorList>
            <person name="Evans L.H."/>
            <person name="Alamgir A."/>
            <person name="Owens N."/>
            <person name="Weber N.D."/>
            <person name="Virtaneva K."/>
            <person name="Barbian K."/>
            <person name="Babar A."/>
            <person name="Rosenke K."/>
        </authorList>
    </citation>
    <scope>NUCLEOTIDE SEQUENCE</scope>
    <source>
        <strain evidence="5">86-1</strain>
    </source>
</reference>
<gene>
    <name evidence="5" type="ORF">KL86DYS1_30857</name>
</gene>
<dbReference type="PANTHER" id="PTHR47313">
    <property type="entry name" value="RIBOSOMAL RNA LARGE SUBUNIT METHYLTRANSFERASE K/L"/>
    <property type="match status" value="1"/>
</dbReference>
<dbReference type="GO" id="GO:0003723">
    <property type="term" value="F:RNA binding"/>
    <property type="evidence" value="ECO:0007669"/>
    <property type="project" value="UniProtKB-UniRule"/>
</dbReference>
<keyword evidence="1" id="KW-0489">Methyltransferase</keyword>
<dbReference type="GO" id="GO:0008990">
    <property type="term" value="F:rRNA (guanine-N2-)-methyltransferase activity"/>
    <property type="evidence" value="ECO:0007669"/>
    <property type="project" value="TreeGrafter"/>
</dbReference>
<evidence type="ECO:0000256" key="1">
    <source>
        <dbReference type="ARBA" id="ARBA00022603"/>
    </source>
</evidence>
<dbReference type="PROSITE" id="PS00092">
    <property type="entry name" value="N6_MTASE"/>
    <property type="match status" value="1"/>
</dbReference>
<dbReference type="Gene3D" id="3.40.50.150">
    <property type="entry name" value="Vaccinia Virus protein VP39"/>
    <property type="match status" value="1"/>
</dbReference>
<dbReference type="Pfam" id="PF22020">
    <property type="entry name" value="RlmL_1st"/>
    <property type="match status" value="1"/>
</dbReference>
<evidence type="ECO:0000313" key="5">
    <source>
        <dbReference type="EMBL" id="SBW04497.1"/>
    </source>
</evidence>
<proteinExistence type="predicted"/>
<dbReference type="SUPFAM" id="SSF143437">
    <property type="entry name" value="THUMP domain-like"/>
    <property type="match status" value="1"/>
</dbReference>
<dbReference type="InterPro" id="IPR029063">
    <property type="entry name" value="SAM-dependent_MTases_sf"/>
</dbReference>
<dbReference type="Pfam" id="PF02926">
    <property type="entry name" value="THUMP"/>
    <property type="match status" value="1"/>
</dbReference>
<keyword evidence="2" id="KW-0808">Transferase</keyword>
<dbReference type="Pfam" id="PF01170">
    <property type="entry name" value="UPF0020"/>
    <property type="match status" value="1"/>
</dbReference>
<dbReference type="AlphaFoldDB" id="A0A212JYK3"/>
<keyword evidence="3" id="KW-0694">RNA-binding</keyword>
<accession>A0A212JYK3</accession>
<dbReference type="InterPro" id="IPR054170">
    <property type="entry name" value="RlmL_1st"/>
</dbReference>
<evidence type="ECO:0000256" key="2">
    <source>
        <dbReference type="ARBA" id="ARBA00022679"/>
    </source>
</evidence>
<organism evidence="5">
    <name type="scientific">uncultured Dysgonomonas sp</name>
    <dbReference type="NCBI Taxonomy" id="206096"/>
    <lineage>
        <taxon>Bacteria</taxon>
        <taxon>Pseudomonadati</taxon>
        <taxon>Bacteroidota</taxon>
        <taxon>Bacteroidia</taxon>
        <taxon>Bacteroidales</taxon>
        <taxon>Dysgonomonadaceae</taxon>
        <taxon>Dysgonomonas</taxon>
        <taxon>environmental samples</taxon>
    </lineage>
</organism>
<evidence type="ECO:0000259" key="4">
    <source>
        <dbReference type="PROSITE" id="PS51165"/>
    </source>
</evidence>
<evidence type="ECO:0000256" key="3">
    <source>
        <dbReference type="PROSITE-ProRule" id="PRU00529"/>
    </source>
</evidence>
<dbReference type="InterPro" id="IPR000241">
    <property type="entry name" value="RlmKL-like_Mtase"/>
</dbReference>
<dbReference type="InterPro" id="IPR004114">
    <property type="entry name" value="THUMP_dom"/>
</dbReference>
<dbReference type="SMART" id="SM00981">
    <property type="entry name" value="THUMP"/>
    <property type="match status" value="1"/>
</dbReference>
<dbReference type="CDD" id="cd11715">
    <property type="entry name" value="THUMP_AdoMetMT"/>
    <property type="match status" value="1"/>
</dbReference>
<dbReference type="PROSITE" id="PS51165">
    <property type="entry name" value="THUMP"/>
    <property type="match status" value="1"/>
</dbReference>
<dbReference type="PANTHER" id="PTHR47313:SF1">
    <property type="entry name" value="RIBOSOMAL RNA LARGE SUBUNIT METHYLTRANSFERASE K_L"/>
    <property type="match status" value="1"/>
</dbReference>
<dbReference type="InterPro" id="IPR053943">
    <property type="entry name" value="RlmKL-like_Mtase_CS"/>
</dbReference>
<dbReference type="SUPFAM" id="SSF53335">
    <property type="entry name" value="S-adenosyl-L-methionine-dependent methyltransferases"/>
    <property type="match status" value="1"/>
</dbReference>
<name>A0A212JYK3_9BACT</name>